<evidence type="ECO:0000256" key="1">
    <source>
        <dbReference type="SAM" id="MobiDB-lite"/>
    </source>
</evidence>
<protein>
    <submittedName>
        <fullName evidence="2">Phage baseplate assembly protein V</fullName>
    </submittedName>
</protein>
<dbReference type="OrthoDB" id="7996536at2"/>
<organism evidence="2 3">
    <name type="scientific">Methylobacterium aquaticum</name>
    <dbReference type="NCBI Taxonomy" id="270351"/>
    <lineage>
        <taxon>Bacteria</taxon>
        <taxon>Pseudomonadati</taxon>
        <taxon>Pseudomonadota</taxon>
        <taxon>Alphaproteobacteria</taxon>
        <taxon>Hyphomicrobiales</taxon>
        <taxon>Methylobacteriaceae</taxon>
        <taxon>Methylobacterium</taxon>
    </lineage>
</organism>
<dbReference type="EMBL" id="AP014708">
    <property type="protein sequence ID" value="BAQ50422.1"/>
    <property type="molecule type" value="Genomic_DNA"/>
</dbReference>
<name>A0A0C6FTJ2_9HYPH</name>
<geneLocation type="plasmid" evidence="3">
    <name>pMaq22A_4p DNA</name>
</geneLocation>
<dbReference type="Proteomes" id="UP000061432">
    <property type="component" value="Plasmid pMaq22A_4p"/>
</dbReference>
<accession>A0A0C6FTJ2</accession>
<feature type="region of interest" description="Disordered" evidence="1">
    <location>
        <begin position="103"/>
        <end position="132"/>
    </location>
</feature>
<dbReference type="Gene3D" id="2.40.50.230">
    <property type="entry name" value="Gp5 N-terminal domain"/>
    <property type="match status" value="1"/>
</dbReference>
<dbReference type="AlphaFoldDB" id="A0A0C6FTJ2"/>
<dbReference type="RefSeq" id="WP_060851460.1">
    <property type="nucleotide sequence ID" value="NZ_AP014708.1"/>
</dbReference>
<dbReference type="InterPro" id="IPR037026">
    <property type="entry name" value="Vgr_OB-fold_dom_sf"/>
</dbReference>
<sequence>MSDLADLLDAHLRLAQDMEALKSRFENTFRPGKVIERDHEKGVRLDLGVGADGKPVKSDWIQPTDASGVTRYLPREGEQGWLIAPNGDQGQGMYVALTHSDAKKNPAPDGDTTVHFNRDGRDHRTKQGKVSDQADKMHKRFVGQDPGEGNLVHELNKQLAGLRAAVTQNAHNIAGLHDATSKLRQVLQPRNPEVAALIPLLNGDAKSLEAAVKGVTGKLQDYLGSAVKMAVDKLKNSLLGGLMGVITGALNGQIGGLIGQVSDLVEGGGLDGAAHAAASTLVDEMRGLAANATGGVSAQIEGRLDQLEGLLAGTPLAGALGDLRGQITGALGEVAQTMGGLGDMLDGQVNLTKGVTKHYKLGAE</sequence>
<dbReference type="KEGG" id="maqu:Maq22A_4p60375"/>
<evidence type="ECO:0000313" key="2">
    <source>
        <dbReference type="EMBL" id="BAQ50422.1"/>
    </source>
</evidence>
<gene>
    <name evidence="2" type="ORF">Maq22A_4p60375</name>
</gene>
<dbReference type="PATRIC" id="fig|270351.10.peg.7614"/>
<reference evidence="2 3" key="1">
    <citation type="journal article" date="2015" name="Genome Announc.">
        <title>Complete Genome Sequence of Methylobacterium aquaticum Strain 22A, Isolated from Racomitrium japonicum Moss.</title>
        <authorList>
            <person name="Tani A."/>
            <person name="Ogura Y."/>
            <person name="Hayashi T."/>
            <person name="Kimbara K."/>
        </authorList>
    </citation>
    <scope>NUCLEOTIDE SEQUENCE [LARGE SCALE GENOMIC DNA]</scope>
    <source>
        <strain evidence="2 3">MA-22A</strain>
        <plasmid evidence="3">Plasmid pMaq22A_4p DNA</plasmid>
    </source>
</reference>
<proteinExistence type="predicted"/>
<keyword evidence="2" id="KW-0614">Plasmid</keyword>
<evidence type="ECO:0000313" key="3">
    <source>
        <dbReference type="Proteomes" id="UP000061432"/>
    </source>
</evidence>
<reference evidence="3" key="2">
    <citation type="submission" date="2015-01" db="EMBL/GenBank/DDBJ databases">
        <title>Complete genome sequence of Methylobacterium aquaticum strain 22A.</title>
        <authorList>
            <person name="Tani A."/>
            <person name="Ogura Y."/>
            <person name="Hayashi T."/>
        </authorList>
    </citation>
    <scope>NUCLEOTIDE SEQUENCE [LARGE SCALE GENOMIC DNA]</scope>
    <source>
        <strain evidence="3">MA-22A</strain>
        <plasmid evidence="3">Plasmid pMaq22A_4p DNA</plasmid>
    </source>
</reference>